<organism evidence="2 3">
    <name type="scientific">Rummeliibacillus stabekisii</name>
    <dbReference type="NCBI Taxonomy" id="241244"/>
    <lineage>
        <taxon>Bacteria</taxon>
        <taxon>Bacillati</taxon>
        <taxon>Bacillota</taxon>
        <taxon>Bacilli</taxon>
        <taxon>Bacillales</taxon>
        <taxon>Caryophanaceae</taxon>
        <taxon>Rummeliibacillus</taxon>
    </lineage>
</organism>
<dbReference type="SUPFAM" id="SSF46689">
    <property type="entry name" value="Homeodomain-like"/>
    <property type="match status" value="1"/>
</dbReference>
<dbReference type="PANTHER" id="PTHR43479">
    <property type="entry name" value="ACREF/ENVCD OPERON REPRESSOR-RELATED"/>
    <property type="match status" value="1"/>
</dbReference>
<sequence length="192" mass="22637">MKRIDPRQLKSKEKLHEAYLTMQLKGHGQFTIQQLCDTAEVTRPTFYKLYKDIQELRLDIHESVLAELKKALTIKNPRRLSEIPKKEIPENLMLLFQHIQAKHIAYETFFVYQPDAIFINGVKEIMKQYITEGIYYALQDKKLRVKIDLIISYVTGAYVESIVFWIKENYETSPEEMANSLIEISIYGPYID</sequence>
<dbReference type="InterPro" id="IPR050624">
    <property type="entry name" value="HTH-type_Tx_Regulator"/>
</dbReference>
<dbReference type="KEGG" id="rst:ATY39_11745"/>
<keyword evidence="3" id="KW-1185">Reference proteome</keyword>
<dbReference type="InterPro" id="IPR039532">
    <property type="entry name" value="TetR_C_Firmicutes"/>
</dbReference>
<dbReference type="InterPro" id="IPR009057">
    <property type="entry name" value="Homeodomain-like_sf"/>
</dbReference>
<dbReference type="RefSeq" id="WP_066789997.1">
    <property type="nucleotide sequence ID" value="NZ_CP014806.1"/>
</dbReference>
<evidence type="ECO:0000313" key="3">
    <source>
        <dbReference type="Proteomes" id="UP000076021"/>
    </source>
</evidence>
<gene>
    <name evidence="2" type="ORF">ATY39_11745</name>
</gene>
<dbReference type="Proteomes" id="UP000076021">
    <property type="component" value="Chromosome"/>
</dbReference>
<name>A0A143HEY3_9BACL</name>
<protein>
    <recommendedName>
        <fullName evidence="1">Transcriptional regulator TetR C-terminal Firmicutes type domain-containing protein</fullName>
    </recommendedName>
</protein>
<dbReference type="Pfam" id="PF14278">
    <property type="entry name" value="TetR_C_8"/>
    <property type="match status" value="1"/>
</dbReference>
<dbReference type="AlphaFoldDB" id="A0A143HEY3"/>
<evidence type="ECO:0000259" key="1">
    <source>
        <dbReference type="Pfam" id="PF14278"/>
    </source>
</evidence>
<dbReference type="PANTHER" id="PTHR43479:SF7">
    <property type="entry name" value="TETR-FAMILY TRANSCRIPTIONAL REGULATOR"/>
    <property type="match status" value="1"/>
</dbReference>
<evidence type="ECO:0000313" key="2">
    <source>
        <dbReference type="EMBL" id="AMX00037.1"/>
    </source>
</evidence>
<dbReference type="STRING" id="241244.ATY39_11745"/>
<reference evidence="2 3" key="1">
    <citation type="journal article" date="2016" name="Genome Announc.">
        <title>Whole-Genome Sequence of Rummeliibacillus stabekisii Strain PP9 Isolated from Antarctic Soil.</title>
        <authorList>
            <person name="da Mota F.F."/>
            <person name="Vollu R.E."/>
            <person name="Jurelevicius D."/>
            <person name="Seldin L."/>
        </authorList>
    </citation>
    <scope>NUCLEOTIDE SEQUENCE [LARGE SCALE GENOMIC DNA]</scope>
    <source>
        <strain evidence="2 3">PP9</strain>
    </source>
</reference>
<feature type="domain" description="Transcriptional regulator TetR C-terminal Firmicutes type" evidence="1">
    <location>
        <begin position="89"/>
        <end position="184"/>
    </location>
</feature>
<proteinExistence type="predicted"/>
<reference evidence="3" key="2">
    <citation type="submission" date="2016-03" db="EMBL/GenBank/DDBJ databases">
        <authorList>
            <person name="Ploux O."/>
        </authorList>
    </citation>
    <scope>NUCLEOTIDE SEQUENCE [LARGE SCALE GENOMIC DNA]</scope>
    <source>
        <strain evidence="3">PP9</strain>
    </source>
</reference>
<accession>A0A143HEY3</accession>
<dbReference type="Gene3D" id="1.10.357.10">
    <property type="entry name" value="Tetracycline Repressor, domain 2"/>
    <property type="match status" value="1"/>
</dbReference>
<dbReference type="EMBL" id="CP014806">
    <property type="protein sequence ID" value="AMX00037.1"/>
    <property type="molecule type" value="Genomic_DNA"/>
</dbReference>
<dbReference type="OrthoDB" id="118249at2"/>